<feature type="transmembrane region" description="Helical" evidence="1">
    <location>
        <begin position="318"/>
        <end position="341"/>
    </location>
</feature>
<gene>
    <name evidence="2" type="ORF">DFH08DRAFT_812318</name>
</gene>
<organism evidence="2 3">
    <name type="scientific">Mycena albidolilacea</name>
    <dbReference type="NCBI Taxonomy" id="1033008"/>
    <lineage>
        <taxon>Eukaryota</taxon>
        <taxon>Fungi</taxon>
        <taxon>Dikarya</taxon>
        <taxon>Basidiomycota</taxon>
        <taxon>Agaricomycotina</taxon>
        <taxon>Agaricomycetes</taxon>
        <taxon>Agaricomycetidae</taxon>
        <taxon>Agaricales</taxon>
        <taxon>Marasmiineae</taxon>
        <taxon>Mycenaceae</taxon>
        <taxon>Mycena</taxon>
    </lineage>
</organism>
<evidence type="ECO:0000256" key="1">
    <source>
        <dbReference type="SAM" id="Phobius"/>
    </source>
</evidence>
<keyword evidence="1" id="KW-1133">Transmembrane helix</keyword>
<comment type="caution">
    <text evidence="2">The sequence shown here is derived from an EMBL/GenBank/DDBJ whole genome shotgun (WGS) entry which is preliminary data.</text>
</comment>
<protein>
    <submittedName>
        <fullName evidence="2">Uncharacterized protein</fullName>
    </submittedName>
</protein>
<dbReference type="EMBL" id="JARIHO010000027">
    <property type="protein sequence ID" value="KAJ7339944.1"/>
    <property type="molecule type" value="Genomic_DNA"/>
</dbReference>
<evidence type="ECO:0000313" key="2">
    <source>
        <dbReference type="EMBL" id="KAJ7339944.1"/>
    </source>
</evidence>
<proteinExistence type="predicted"/>
<sequence>MGGVVSMTCREPRSKLERKETFIGTVKWDFEPSATQPYAKACVVGCTENVKPKLLASQSQGLQASQATESLSARQYFPNSRIATHATVKRMPIPGQKEGIQRGGIISNIFDSDLSIHMITAELLLFPERYSIAGNHSESIVVTGELRSYLPDYHRATSFKGHLDFENFISQEGPLSLRLALRCHRAVNMARPSFLAALLSRTVDAIGATCGDAMYNPSKIPATLWIDTGVTAFSCSNTSLVSTDLIRPKMLLHCGDKEANPSEYVYHDGDVLCPFVYHDGLASLPANVCNCGASLQCTDACYEPAKIKFSLYPSAQNAIFTLSLSAALTVGCMISPLLALLHASWQGI</sequence>
<keyword evidence="1" id="KW-0472">Membrane</keyword>
<keyword evidence="1" id="KW-0812">Transmembrane</keyword>
<accession>A0AAD6ZUD4</accession>
<reference evidence="2" key="1">
    <citation type="submission" date="2023-03" db="EMBL/GenBank/DDBJ databases">
        <title>Massive genome expansion in bonnet fungi (Mycena s.s.) driven by repeated elements and novel gene families across ecological guilds.</title>
        <authorList>
            <consortium name="Lawrence Berkeley National Laboratory"/>
            <person name="Harder C.B."/>
            <person name="Miyauchi S."/>
            <person name="Viragh M."/>
            <person name="Kuo A."/>
            <person name="Thoen E."/>
            <person name="Andreopoulos B."/>
            <person name="Lu D."/>
            <person name="Skrede I."/>
            <person name="Drula E."/>
            <person name="Henrissat B."/>
            <person name="Morin E."/>
            <person name="Kohler A."/>
            <person name="Barry K."/>
            <person name="LaButti K."/>
            <person name="Morin E."/>
            <person name="Salamov A."/>
            <person name="Lipzen A."/>
            <person name="Mereny Z."/>
            <person name="Hegedus B."/>
            <person name="Baldrian P."/>
            <person name="Stursova M."/>
            <person name="Weitz H."/>
            <person name="Taylor A."/>
            <person name="Grigoriev I.V."/>
            <person name="Nagy L.G."/>
            <person name="Martin F."/>
            <person name="Kauserud H."/>
        </authorList>
    </citation>
    <scope>NUCLEOTIDE SEQUENCE</scope>
    <source>
        <strain evidence="2">CBHHK002</strain>
    </source>
</reference>
<dbReference type="Proteomes" id="UP001218218">
    <property type="component" value="Unassembled WGS sequence"/>
</dbReference>
<evidence type="ECO:0000313" key="3">
    <source>
        <dbReference type="Proteomes" id="UP001218218"/>
    </source>
</evidence>
<dbReference type="AlphaFoldDB" id="A0AAD6ZUD4"/>
<name>A0AAD6ZUD4_9AGAR</name>
<keyword evidence="3" id="KW-1185">Reference proteome</keyword>